<dbReference type="Pfam" id="PF12974">
    <property type="entry name" value="Phosphonate-bd"/>
    <property type="match status" value="1"/>
</dbReference>
<protein>
    <submittedName>
        <fullName evidence="1">Diguanylate cyclase/phosphodiesterase with PAS/PAC sensor(S)</fullName>
    </submittedName>
</protein>
<reference evidence="1 2" key="1">
    <citation type="journal article" date="2010" name="Nature">
        <title>The Ectocarpus genome and the independent evolution of multicellularity in brown algae.</title>
        <authorList>
            <person name="Cock J.M."/>
            <person name="Sterck L."/>
            <person name="Rouze P."/>
            <person name="Scornet D."/>
            <person name="Allen A.E."/>
            <person name="Amoutzias G."/>
            <person name="Anthouard V."/>
            <person name="Artiguenave F."/>
            <person name="Aury J.M."/>
            <person name="Badger J.H."/>
            <person name="Beszteri B."/>
            <person name="Billiau K."/>
            <person name="Bonnet E."/>
            <person name="Bothwell J.H."/>
            <person name="Bowler C."/>
            <person name="Boyen C."/>
            <person name="Brownlee C."/>
            <person name="Carrano C.J."/>
            <person name="Charrier B."/>
            <person name="Cho G.Y."/>
            <person name="Coelho S.M."/>
            <person name="Collen J."/>
            <person name="Corre E."/>
            <person name="Da Silva C."/>
            <person name="Delage L."/>
            <person name="Delaroque N."/>
            <person name="Dittami S.M."/>
            <person name="Doulbeau S."/>
            <person name="Elias M."/>
            <person name="Farnham G."/>
            <person name="Gachon C.M."/>
            <person name="Gschloessl B."/>
            <person name="Heesch S."/>
            <person name="Jabbari K."/>
            <person name="Jubin C."/>
            <person name="Kawai H."/>
            <person name="Kimura K."/>
            <person name="Kloareg B."/>
            <person name="Kupper F.C."/>
            <person name="Lang D."/>
            <person name="Le Bail A."/>
            <person name="Leblanc C."/>
            <person name="Lerouge P."/>
            <person name="Lohr M."/>
            <person name="Lopez P.J."/>
            <person name="Martens C."/>
            <person name="Maumus F."/>
            <person name="Michel G."/>
            <person name="Miranda-Saavedra D."/>
            <person name="Morales J."/>
            <person name="Moreau H."/>
            <person name="Motomura T."/>
            <person name="Nagasato C."/>
            <person name="Napoli C.A."/>
            <person name="Nelson D.R."/>
            <person name="Nyvall-Collen P."/>
            <person name="Peters A.F."/>
            <person name="Pommier C."/>
            <person name="Potin P."/>
            <person name="Poulain J."/>
            <person name="Quesneville H."/>
            <person name="Read B."/>
            <person name="Rensing S.A."/>
            <person name="Ritter A."/>
            <person name="Rousvoal S."/>
            <person name="Samanta M."/>
            <person name="Samson G."/>
            <person name="Schroeder D.C."/>
            <person name="Segurens B."/>
            <person name="Strittmatter M."/>
            <person name="Tonon T."/>
            <person name="Tregear J.W."/>
            <person name="Valentin K."/>
            <person name="von Dassow P."/>
            <person name="Yamagishi T."/>
            <person name="Van de Peer Y."/>
            <person name="Wincker P."/>
        </authorList>
    </citation>
    <scope>NUCLEOTIDE SEQUENCE [LARGE SCALE GENOMIC DNA]</scope>
    <source>
        <strain evidence="2">Ec32 / CCAP1310/4</strain>
    </source>
</reference>
<dbReference type="InParanoid" id="D7G0Y8"/>
<dbReference type="OrthoDB" id="60655at2759"/>
<keyword evidence="2" id="KW-1185">Reference proteome</keyword>
<name>D7G0Y8_ECTSI</name>
<organism evidence="1 2">
    <name type="scientific">Ectocarpus siliculosus</name>
    <name type="common">Brown alga</name>
    <name type="synonym">Conferva siliculosa</name>
    <dbReference type="NCBI Taxonomy" id="2880"/>
    <lineage>
        <taxon>Eukaryota</taxon>
        <taxon>Sar</taxon>
        <taxon>Stramenopiles</taxon>
        <taxon>Ochrophyta</taxon>
        <taxon>PX clade</taxon>
        <taxon>Phaeophyceae</taxon>
        <taxon>Ectocarpales</taxon>
        <taxon>Ectocarpaceae</taxon>
        <taxon>Ectocarpus</taxon>
    </lineage>
</organism>
<accession>D7G0Y8</accession>
<dbReference type="Gene3D" id="3.40.190.10">
    <property type="entry name" value="Periplasmic binding protein-like II"/>
    <property type="match status" value="1"/>
</dbReference>
<dbReference type="AlphaFoldDB" id="D7G0Y8"/>
<sequence length="247" mass="26868">MAAENKTYRIGGLAITGTEAFLESFEPTFSAYLNQTVGEVYPGVGFIAVPLAFDDVWDAVSSASVDFLFLNPGSASCMESEFGVSAILSLRNFRQGNELNLFGGVVITAANRSDITEVAHLQDKVVEGVSVSGLGAFQLQWGLLQDQGFNLMADTEEVRFAYNQKKIVYDVINENVDVGFVRTDMVERMDAADLVPEWPLQALSHVPSDLAKEVVGALLLINETHEAAVSGGYSTWDVPLSYADLRR</sequence>
<dbReference type="SUPFAM" id="SSF53850">
    <property type="entry name" value="Periplasmic binding protein-like II"/>
    <property type="match status" value="1"/>
</dbReference>
<evidence type="ECO:0000313" key="1">
    <source>
        <dbReference type="EMBL" id="CBJ26732.1"/>
    </source>
</evidence>
<gene>
    <name evidence="1" type="ORF">Esi_0042_0102</name>
</gene>
<dbReference type="eggNOG" id="ENOG502S2HA">
    <property type="taxonomic scope" value="Eukaryota"/>
</dbReference>
<evidence type="ECO:0000313" key="2">
    <source>
        <dbReference type="Proteomes" id="UP000002630"/>
    </source>
</evidence>
<dbReference type="EMBL" id="FN649760">
    <property type="protein sequence ID" value="CBJ26732.1"/>
    <property type="molecule type" value="Genomic_DNA"/>
</dbReference>
<dbReference type="Proteomes" id="UP000002630">
    <property type="component" value="Unassembled WGS sequence"/>
</dbReference>
<proteinExistence type="predicted"/>